<evidence type="ECO:0000313" key="9">
    <source>
        <dbReference type="EMBL" id="OXB07833.1"/>
    </source>
</evidence>
<keyword evidence="7" id="KW-0998">Cell outer membrane</keyword>
<comment type="caution">
    <text evidence="9">The sequence shown here is derived from an EMBL/GenBank/DDBJ whole genome shotgun (WGS) entry which is preliminary data.</text>
</comment>
<proteinExistence type="inferred from homology"/>
<dbReference type="AlphaFoldDB" id="A0AB36P7C7"/>
<evidence type="ECO:0000256" key="6">
    <source>
        <dbReference type="ARBA" id="ARBA00023136"/>
    </source>
</evidence>
<organism evidence="9 10">
    <name type="scientific">Flavobacterium pectinovorum</name>
    <dbReference type="NCBI Taxonomy" id="29533"/>
    <lineage>
        <taxon>Bacteria</taxon>
        <taxon>Pseudomonadati</taxon>
        <taxon>Bacteroidota</taxon>
        <taxon>Flavobacteriia</taxon>
        <taxon>Flavobacteriales</taxon>
        <taxon>Flavobacteriaceae</taxon>
        <taxon>Flavobacterium</taxon>
    </lineage>
</organism>
<evidence type="ECO:0000256" key="2">
    <source>
        <dbReference type="ARBA" id="ARBA00007613"/>
    </source>
</evidence>
<dbReference type="Gene3D" id="1.20.1600.10">
    <property type="entry name" value="Outer membrane efflux proteins (OEP)"/>
    <property type="match status" value="1"/>
</dbReference>
<dbReference type="SUPFAM" id="SSF56954">
    <property type="entry name" value="Outer membrane efflux proteins (OEP)"/>
    <property type="match status" value="1"/>
</dbReference>
<dbReference type="GO" id="GO:1990281">
    <property type="term" value="C:efflux pump complex"/>
    <property type="evidence" value="ECO:0007669"/>
    <property type="project" value="TreeGrafter"/>
</dbReference>
<evidence type="ECO:0000256" key="7">
    <source>
        <dbReference type="ARBA" id="ARBA00023237"/>
    </source>
</evidence>
<evidence type="ECO:0000313" key="10">
    <source>
        <dbReference type="Proteomes" id="UP000198431"/>
    </source>
</evidence>
<evidence type="ECO:0008006" key="11">
    <source>
        <dbReference type="Google" id="ProtNLM"/>
    </source>
</evidence>
<evidence type="ECO:0000256" key="8">
    <source>
        <dbReference type="SAM" id="Coils"/>
    </source>
</evidence>
<dbReference type="GO" id="GO:0015288">
    <property type="term" value="F:porin activity"/>
    <property type="evidence" value="ECO:0007669"/>
    <property type="project" value="TreeGrafter"/>
</dbReference>
<evidence type="ECO:0000256" key="1">
    <source>
        <dbReference type="ARBA" id="ARBA00004442"/>
    </source>
</evidence>
<keyword evidence="5" id="KW-0812">Transmembrane</keyword>
<dbReference type="InterPro" id="IPR051906">
    <property type="entry name" value="TolC-like"/>
</dbReference>
<evidence type="ECO:0000256" key="4">
    <source>
        <dbReference type="ARBA" id="ARBA00022452"/>
    </source>
</evidence>
<dbReference type="GO" id="GO:0015562">
    <property type="term" value="F:efflux transmembrane transporter activity"/>
    <property type="evidence" value="ECO:0007669"/>
    <property type="project" value="InterPro"/>
</dbReference>
<dbReference type="GO" id="GO:0009279">
    <property type="term" value="C:cell outer membrane"/>
    <property type="evidence" value="ECO:0007669"/>
    <property type="project" value="UniProtKB-SubCell"/>
</dbReference>
<evidence type="ECO:0000256" key="3">
    <source>
        <dbReference type="ARBA" id="ARBA00022448"/>
    </source>
</evidence>
<reference evidence="9 10" key="1">
    <citation type="submission" date="2016-11" db="EMBL/GenBank/DDBJ databases">
        <title>Whole genomes of Flavobacteriaceae.</title>
        <authorList>
            <person name="Stine C."/>
            <person name="Li C."/>
            <person name="Tadesse D."/>
        </authorList>
    </citation>
    <scope>NUCLEOTIDE SEQUENCE [LARGE SCALE GENOMIC DNA]</scope>
    <source>
        <strain evidence="9 10">ATCC 19366</strain>
    </source>
</reference>
<name>A0AB36P7C7_9FLAO</name>
<sequence length="387" mass="42795">MALANNKKIKKAAHNIDAAKAGLASTKASALPSLEGSVKGIHVGDPLSSLLPGEMLNGGLDIKQNIYSGGKLNYGKQTASKSVELYEKQKEMTEAEVLLAVETSYWQLVQATENIAVSNKYRDMLKDLRQVFQNSVDAGLTYKNDLLRAEVNLNNAELSILQANDALILGRLNLAQLIGQPGEVNFTIEEALEYNYQEVNGQESVQDRPEIQIMKKSLEIEELQTKILKADQLPQVGLSASGLAVYGNGVNPSNQNNQMYTYYGMLSVSIPIFNWGKNQNIVKEQKFKVEAAKEELEDSKELYNIEMANAQMQLNQSFKKIALSNASLRQSEENLRLANDRYGVGTITGNDVLEAQVIWEQAVLALVRAKAEYMINLASYKKTIGKL</sequence>
<dbReference type="PANTHER" id="PTHR30026:SF20">
    <property type="entry name" value="OUTER MEMBRANE PROTEIN TOLC"/>
    <property type="match status" value="1"/>
</dbReference>
<feature type="coiled-coil region" evidence="8">
    <location>
        <begin position="282"/>
        <end position="313"/>
    </location>
</feature>
<dbReference type="Pfam" id="PF02321">
    <property type="entry name" value="OEP"/>
    <property type="match status" value="2"/>
</dbReference>
<comment type="similarity">
    <text evidence="2">Belongs to the outer membrane factor (OMF) (TC 1.B.17) family.</text>
</comment>
<keyword evidence="4" id="KW-1134">Transmembrane beta strand</keyword>
<accession>A0AB36P7C7</accession>
<keyword evidence="8" id="KW-0175">Coiled coil</keyword>
<gene>
    <name evidence="9" type="ORF">B0A72_02935</name>
</gene>
<keyword evidence="3" id="KW-0813">Transport</keyword>
<dbReference type="PANTHER" id="PTHR30026">
    <property type="entry name" value="OUTER MEMBRANE PROTEIN TOLC"/>
    <property type="match status" value="1"/>
</dbReference>
<dbReference type="EMBL" id="MUHB01000003">
    <property type="protein sequence ID" value="OXB07833.1"/>
    <property type="molecule type" value="Genomic_DNA"/>
</dbReference>
<evidence type="ECO:0000256" key="5">
    <source>
        <dbReference type="ARBA" id="ARBA00022692"/>
    </source>
</evidence>
<protein>
    <recommendedName>
        <fullName evidence="11">TolC family protein</fullName>
    </recommendedName>
</protein>
<keyword evidence="6" id="KW-0472">Membrane</keyword>
<comment type="subcellular location">
    <subcellularLocation>
        <location evidence="1">Cell outer membrane</location>
    </subcellularLocation>
</comment>
<dbReference type="InterPro" id="IPR003423">
    <property type="entry name" value="OMP_efflux"/>
</dbReference>
<dbReference type="Proteomes" id="UP000198431">
    <property type="component" value="Unassembled WGS sequence"/>
</dbReference>